<evidence type="ECO:0000313" key="1">
    <source>
        <dbReference type="EMBL" id="KGB32634.1"/>
    </source>
</evidence>
<proteinExistence type="predicted"/>
<dbReference type="EMBL" id="KL250511">
    <property type="protein sequence ID" value="KGB32634.1"/>
    <property type="molecule type" value="Genomic_DNA"/>
</dbReference>
<protein>
    <submittedName>
        <fullName evidence="1">Uncharacterized protein</fullName>
    </submittedName>
</protein>
<name>A0A094ZIA3_SCHHA</name>
<gene>
    <name evidence="1" type="ORF">MS3_00786</name>
</gene>
<reference evidence="1" key="1">
    <citation type="journal article" date="2012" name="Nat. Genet.">
        <title>Whole-genome sequence of Schistosoma haematobium.</title>
        <authorList>
            <person name="Young N.D."/>
            <person name="Jex A.R."/>
            <person name="Li B."/>
            <person name="Liu S."/>
            <person name="Yang L."/>
            <person name="Xiong Z."/>
            <person name="Li Y."/>
            <person name="Cantacessi C."/>
            <person name="Hall R.S."/>
            <person name="Xu X."/>
            <person name="Chen F."/>
            <person name="Wu X."/>
            <person name="Zerlotini A."/>
            <person name="Oliveira G."/>
            <person name="Hofmann A."/>
            <person name="Zhang G."/>
            <person name="Fang X."/>
            <person name="Kang Y."/>
            <person name="Campbell B.E."/>
            <person name="Loukas A."/>
            <person name="Ranganathan S."/>
            <person name="Rollinson D."/>
            <person name="Rinaldi G."/>
            <person name="Brindley P.J."/>
            <person name="Yang H."/>
            <person name="Wang J."/>
            <person name="Wang J."/>
            <person name="Gasser R.B."/>
        </authorList>
    </citation>
    <scope>NUCLEOTIDE SEQUENCE [LARGE SCALE GENOMIC DNA]</scope>
</reference>
<feature type="non-terminal residue" evidence="1">
    <location>
        <position position="1"/>
    </location>
</feature>
<accession>A0A094ZIA3</accession>
<sequence>AQTTICFCLAITIVTVIIDVLPDVLTLYLNPGFRMMTSRSATAGLIVYKTVASFGVPIWTLIISLFAPISPYFLVANEFIVPNGSMSLNRLQFLLQLNIKVS</sequence>
<feature type="non-terminal residue" evidence="1">
    <location>
        <position position="102"/>
    </location>
</feature>
<organism evidence="1">
    <name type="scientific">Schistosoma haematobium</name>
    <name type="common">Blood fluke</name>
    <dbReference type="NCBI Taxonomy" id="6185"/>
    <lineage>
        <taxon>Eukaryota</taxon>
        <taxon>Metazoa</taxon>
        <taxon>Spiralia</taxon>
        <taxon>Lophotrochozoa</taxon>
        <taxon>Platyhelminthes</taxon>
        <taxon>Trematoda</taxon>
        <taxon>Digenea</taxon>
        <taxon>Strigeidida</taxon>
        <taxon>Schistosomatoidea</taxon>
        <taxon>Schistosomatidae</taxon>
        <taxon>Schistosoma</taxon>
    </lineage>
</organism>
<dbReference type="AlphaFoldDB" id="A0A094ZIA3"/>